<dbReference type="SUPFAM" id="SSF51735">
    <property type="entry name" value="NAD(P)-binding Rossmann-fold domains"/>
    <property type="match status" value="1"/>
</dbReference>
<evidence type="ECO:0000313" key="6">
    <source>
        <dbReference type="Proteomes" id="UP000477311"/>
    </source>
</evidence>
<organism evidence="5 6">
    <name type="scientific">Limisphaera ngatamarikiensis</name>
    <dbReference type="NCBI Taxonomy" id="1324935"/>
    <lineage>
        <taxon>Bacteria</taxon>
        <taxon>Pseudomonadati</taxon>
        <taxon>Verrucomicrobiota</taxon>
        <taxon>Verrucomicrobiia</taxon>
        <taxon>Limisphaerales</taxon>
        <taxon>Limisphaeraceae</taxon>
        <taxon>Limisphaera</taxon>
    </lineage>
</organism>
<dbReference type="GO" id="GO:0016491">
    <property type="term" value="F:oxidoreductase activity"/>
    <property type="evidence" value="ECO:0007669"/>
    <property type="project" value="UniProtKB-KW"/>
</dbReference>
<dbReference type="PRINTS" id="PR00080">
    <property type="entry name" value="SDRFAMILY"/>
</dbReference>
<dbReference type="PRINTS" id="PR00081">
    <property type="entry name" value="GDHRDH"/>
</dbReference>
<keyword evidence="2" id="KW-0560">Oxidoreductase</keyword>
<evidence type="ECO:0000256" key="1">
    <source>
        <dbReference type="ARBA" id="ARBA00006484"/>
    </source>
</evidence>
<keyword evidence="6" id="KW-1185">Reference proteome</keyword>
<dbReference type="Pfam" id="PF00106">
    <property type="entry name" value="adh_short"/>
    <property type="match status" value="1"/>
</dbReference>
<gene>
    <name evidence="5" type="ORF">G4L39_08715</name>
</gene>
<sequence>MQIQPGQTVLLTGASGGLGSVMARALADRGVRLFLVAHPGARLEPLAGELRARGVVAEPCIADLRVPAERHRVVEEARRRLGPVDLLINNAGVEHNGYYHELSEAEIEEVLSVNLVAAMMLTRLVWPEMLERRRGHVVNIASLAGKVGPAFQEPYAASKAGLIAFTHALRATYEGSGVGASVIVPGFVEAGMYERLKAQAGRPAPALLGAVSPAKVVRALFRAVERNLAEVVVTRYPVRPLLAFLQLAPSASTCLTRLFGVNAFFRAAAVAGKPPTPGSAPES</sequence>
<evidence type="ECO:0000256" key="3">
    <source>
        <dbReference type="RuleBase" id="RU000363"/>
    </source>
</evidence>
<name>A0A6M1RS82_9BACT</name>
<comment type="similarity">
    <text evidence="1 3">Belongs to the short-chain dehydrogenases/reductases (SDR) family.</text>
</comment>
<dbReference type="EMBL" id="JAAKYA010000053">
    <property type="protein sequence ID" value="NGO39475.1"/>
    <property type="molecule type" value="Genomic_DNA"/>
</dbReference>
<reference evidence="5 6" key="1">
    <citation type="submission" date="2020-02" db="EMBL/GenBank/DDBJ databases">
        <title>Draft genome sequence of Limisphaera ngatamarikiensis NGM72.4T, a thermophilic Verrucomicrobia grouped in subdivision 3.</title>
        <authorList>
            <person name="Carere C.R."/>
            <person name="Steen J."/>
            <person name="Hugenholtz P."/>
            <person name="Stott M.B."/>
        </authorList>
    </citation>
    <scope>NUCLEOTIDE SEQUENCE [LARGE SCALE GENOMIC DNA]</scope>
    <source>
        <strain evidence="5 6">NGM72.4</strain>
    </source>
</reference>
<dbReference type="InterPro" id="IPR020904">
    <property type="entry name" value="Sc_DH/Rdtase_CS"/>
</dbReference>
<dbReference type="Proteomes" id="UP000477311">
    <property type="component" value="Unassembled WGS sequence"/>
</dbReference>
<dbReference type="InterPro" id="IPR036291">
    <property type="entry name" value="NAD(P)-bd_dom_sf"/>
</dbReference>
<comment type="caution">
    <text evidence="5">The sequence shown here is derived from an EMBL/GenBank/DDBJ whole genome shotgun (WGS) entry which is preliminary data.</text>
</comment>
<feature type="domain" description="Ketoreductase" evidence="4">
    <location>
        <begin position="7"/>
        <end position="191"/>
    </location>
</feature>
<proteinExistence type="inferred from homology"/>
<dbReference type="GO" id="GO:0016020">
    <property type="term" value="C:membrane"/>
    <property type="evidence" value="ECO:0007669"/>
    <property type="project" value="TreeGrafter"/>
</dbReference>
<evidence type="ECO:0000256" key="2">
    <source>
        <dbReference type="ARBA" id="ARBA00023002"/>
    </source>
</evidence>
<dbReference type="PROSITE" id="PS00061">
    <property type="entry name" value="ADH_SHORT"/>
    <property type="match status" value="1"/>
</dbReference>
<protein>
    <submittedName>
        <fullName evidence="5">SDR family NAD(P)-dependent oxidoreductase</fullName>
    </submittedName>
</protein>
<dbReference type="RefSeq" id="WP_165107508.1">
    <property type="nucleotide sequence ID" value="NZ_JAAKYA010000053.1"/>
</dbReference>
<evidence type="ECO:0000313" key="5">
    <source>
        <dbReference type="EMBL" id="NGO39475.1"/>
    </source>
</evidence>
<evidence type="ECO:0000259" key="4">
    <source>
        <dbReference type="SMART" id="SM00822"/>
    </source>
</evidence>
<dbReference type="PANTHER" id="PTHR44196">
    <property type="entry name" value="DEHYDROGENASE/REDUCTASE SDR FAMILY MEMBER 7B"/>
    <property type="match status" value="1"/>
</dbReference>
<dbReference type="AlphaFoldDB" id="A0A6M1RS82"/>
<accession>A0A6M1RS82</accession>
<dbReference type="SMART" id="SM00822">
    <property type="entry name" value="PKS_KR"/>
    <property type="match status" value="1"/>
</dbReference>
<dbReference type="InterPro" id="IPR057326">
    <property type="entry name" value="KR_dom"/>
</dbReference>
<dbReference type="Gene3D" id="3.40.50.720">
    <property type="entry name" value="NAD(P)-binding Rossmann-like Domain"/>
    <property type="match status" value="1"/>
</dbReference>
<dbReference type="PIRSF" id="PIRSF000126">
    <property type="entry name" value="11-beta-HSD1"/>
    <property type="match status" value="1"/>
</dbReference>
<dbReference type="PANTHER" id="PTHR44196:SF1">
    <property type="entry name" value="DEHYDROGENASE_REDUCTASE SDR FAMILY MEMBER 7B"/>
    <property type="match status" value="1"/>
</dbReference>
<dbReference type="InterPro" id="IPR002347">
    <property type="entry name" value="SDR_fam"/>
</dbReference>